<evidence type="ECO:0000313" key="1">
    <source>
        <dbReference type="EMBL" id="KAI9903029.1"/>
    </source>
</evidence>
<sequence>MATMQRNHELAKLVAGSNKAGRRCLTTVPSRKRQKKTDSRVSELEKKIDALTASLQARAAGAASAPATSNSPEDPNGIGGGVRGAPSMASADDGAHRSWMSYNYERGSATSAPPPSKSETSSYQSPAASLAGQKRKASERKSTMDEDKRDTSSAAASSPWNREGDVIDRGIITLEKSVDLFARYKDHMAPQMPAVIFPPSMTAAELRRTKPTLFLAVMTAGVSEDCELQRTLQKELMQSFGEKVFVVGEKNMEIVQALIVGAFWYWPPDHFEELKFYQLVHSAGVMAIDIGLGKKSISKRTKQFGWQKHPLRRNPPPDPTSVESRRTWLACYFLAANTAMALRRPHLIRWTPFMAESLDILKSSPDSAPSDKYFCHLIWSHHLGEEIGEQFSMDDPNINININESRTQHALKTLERDLEKYRSNIDEDLMQPTLKISLNMVSLYMHEIALHTKAGFDAFRPPFCPDALKEDSVATEALSTAHINALSASLTAIDGIINAFLGMEVYTLRTMPVMNFVRVSYAMVVLLKMYFSASAPRSDLATVIEKDNLKVDHYLDSLIEKFCLAAADGKSRPASKFLVVLAMLRSWFMKQKNPDKDKKDDDEDCPFADQTSPPTQQQAQQQQQQLQRTAAASTPLHLLSEVATGGDPNQHAPTPMGPPQTRPPPQAGGYYTSDQQRQQQKPLSSTSGDAWMQNSSASSSTFPVDPAMTTDPTAGLPPANSNNPGFFDLSTLMMGYVQDPIDVSMEGPWLSDLFPAGGDFFQGMPDMNFFPQQ</sequence>
<protein>
    <submittedName>
        <fullName evidence="1">Uncharacterized protein</fullName>
    </submittedName>
</protein>
<evidence type="ECO:0000313" key="2">
    <source>
        <dbReference type="Proteomes" id="UP001163324"/>
    </source>
</evidence>
<reference evidence="1" key="1">
    <citation type="submission" date="2022-10" db="EMBL/GenBank/DDBJ databases">
        <title>Complete Genome of Trichothecium roseum strain YXFP-22015, a Plant Pathogen Isolated from Citrus.</title>
        <authorList>
            <person name="Wang Y."/>
            <person name="Zhu L."/>
        </authorList>
    </citation>
    <scope>NUCLEOTIDE SEQUENCE</scope>
    <source>
        <strain evidence="1">YXFP-22015</strain>
    </source>
</reference>
<keyword evidence="2" id="KW-1185">Reference proteome</keyword>
<organism evidence="1 2">
    <name type="scientific">Trichothecium roseum</name>
    <dbReference type="NCBI Taxonomy" id="47278"/>
    <lineage>
        <taxon>Eukaryota</taxon>
        <taxon>Fungi</taxon>
        <taxon>Dikarya</taxon>
        <taxon>Ascomycota</taxon>
        <taxon>Pezizomycotina</taxon>
        <taxon>Sordariomycetes</taxon>
        <taxon>Hypocreomycetidae</taxon>
        <taxon>Hypocreales</taxon>
        <taxon>Hypocreales incertae sedis</taxon>
        <taxon>Trichothecium</taxon>
    </lineage>
</organism>
<comment type="caution">
    <text evidence="1">The sequence shown here is derived from an EMBL/GenBank/DDBJ whole genome shotgun (WGS) entry which is preliminary data.</text>
</comment>
<gene>
    <name evidence="1" type="ORF">N3K66_002381</name>
</gene>
<accession>A0ACC0VA06</accession>
<proteinExistence type="predicted"/>
<name>A0ACC0VA06_9HYPO</name>
<dbReference type="EMBL" id="CM047941">
    <property type="protein sequence ID" value="KAI9903029.1"/>
    <property type="molecule type" value="Genomic_DNA"/>
</dbReference>
<dbReference type="Proteomes" id="UP001163324">
    <property type="component" value="Chromosome 2"/>
</dbReference>